<dbReference type="OrthoDB" id="9815759at2"/>
<dbReference type="KEGG" id="vbl:L21SP4_00605"/>
<dbReference type="InterPro" id="IPR000257">
    <property type="entry name" value="Uroporphyrinogen_deCOase"/>
</dbReference>
<protein>
    <submittedName>
        <fullName evidence="2">Methyltransferase</fullName>
    </submittedName>
</protein>
<dbReference type="PANTHER" id="PTHR47099">
    <property type="entry name" value="METHYLCOBAMIDE:COM METHYLTRANSFERASE MTBA"/>
    <property type="match status" value="1"/>
</dbReference>
<dbReference type="EMBL" id="CP010904">
    <property type="protein sequence ID" value="AKJ63875.1"/>
    <property type="molecule type" value="Genomic_DNA"/>
</dbReference>
<dbReference type="RefSeq" id="WP_052881263.1">
    <property type="nucleotide sequence ID" value="NZ_CP010904.1"/>
</dbReference>
<sequence>MDRRRCVQDALNHRTPEKLPVDFGATAVTGIHVSVVAALREHFGLDRHPVRVTEPYQMLGEIEPDLMDVLDVDVVPAAPSGTMFGFPAGNWKEWRTPWGQDVLVPGDFNTTTEPNGDILIYPEGDTSAPPCAKMANAAFFFDTIIRQEEIDDDRLNPEDNLQEFAPVGEEDLEYWRGEIDRAAATGRSVIANFGGTAFGDIALVPGPMLKHPKGIRDIEEWYMSLVIRRDYVHEIFQKQCDIAIGNLEKLAPVAGDKVDAVFICGTDFGTQKGQFCSREDYRELWLPYYKRVNDWIHEHTPWKTFKHSCGAVDPLIPDLIESGFDILNPVQCSAEGMDPQHLKDSYGDQMTFWGGGVDTQHTLPFGSPEDVRRQVAERCRIFGQQGGFVFNTIHNVQARTPVENLVAMLDAVREYNRPSA</sequence>
<dbReference type="STRING" id="1307763.L21SP4_00605"/>
<gene>
    <name evidence="2" type="ORF">L21SP4_00605</name>
</gene>
<dbReference type="AlphaFoldDB" id="A0A0G3EGG3"/>
<evidence type="ECO:0000259" key="1">
    <source>
        <dbReference type="Pfam" id="PF01208"/>
    </source>
</evidence>
<accession>A0A0G3EGG3</accession>
<dbReference type="GO" id="GO:0008168">
    <property type="term" value="F:methyltransferase activity"/>
    <property type="evidence" value="ECO:0007669"/>
    <property type="project" value="UniProtKB-KW"/>
</dbReference>
<dbReference type="Pfam" id="PF01208">
    <property type="entry name" value="URO-D"/>
    <property type="match status" value="1"/>
</dbReference>
<dbReference type="GO" id="GO:0004853">
    <property type="term" value="F:uroporphyrinogen decarboxylase activity"/>
    <property type="evidence" value="ECO:0007669"/>
    <property type="project" value="InterPro"/>
</dbReference>
<reference evidence="2 3" key="2">
    <citation type="journal article" date="2016" name="ISME J.">
        <title>Characterization of the first cultured representative of Verrucomicrobia subdivision 5 indicates the proposal of a novel phylum.</title>
        <authorList>
            <person name="Spring S."/>
            <person name="Bunk B."/>
            <person name="Sproer C."/>
            <person name="Schumann P."/>
            <person name="Rohde M."/>
            <person name="Tindall B.J."/>
            <person name="Klenk H.P."/>
        </authorList>
    </citation>
    <scope>NUCLEOTIDE SEQUENCE [LARGE SCALE GENOMIC DNA]</scope>
    <source>
        <strain evidence="2 3">L21-Fru-AB</strain>
    </source>
</reference>
<dbReference type="GO" id="GO:0032259">
    <property type="term" value="P:methylation"/>
    <property type="evidence" value="ECO:0007669"/>
    <property type="project" value="UniProtKB-KW"/>
</dbReference>
<proteinExistence type="predicted"/>
<dbReference type="PATRIC" id="fig|1609981.3.peg.628"/>
<organism evidence="2 3">
    <name type="scientific">Kiritimatiella glycovorans</name>
    <dbReference type="NCBI Taxonomy" id="1307763"/>
    <lineage>
        <taxon>Bacteria</taxon>
        <taxon>Pseudomonadati</taxon>
        <taxon>Kiritimatiellota</taxon>
        <taxon>Kiritimatiellia</taxon>
        <taxon>Kiritimatiellales</taxon>
        <taxon>Kiritimatiellaceae</taxon>
        <taxon>Kiritimatiella</taxon>
    </lineage>
</organism>
<keyword evidence="2" id="KW-0489">Methyltransferase</keyword>
<reference evidence="3" key="1">
    <citation type="submission" date="2015-02" db="EMBL/GenBank/DDBJ databases">
        <title>Description and complete genome sequence of the first cultured representative of the subdivision 5 of the Verrucomicrobia phylum.</title>
        <authorList>
            <person name="Spring S."/>
            <person name="Bunk B."/>
            <person name="Sproer C."/>
            <person name="Klenk H.-P."/>
        </authorList>
    </citation>
    <scope>NUCLEOTIDE SEQUENCE [LARGE SCALE GENOMIC DNA]</scope>
    <source>
        <strain evidence="3">L21-Fru-AB</strain>
    </source>
</reference>
<evidence type="ECO:0000313" key="2">
    <source>
        <dbReference type="EMBL" id="AKJ63875.1"/>
    </source>
</evidence>
<dbReference type="PANTHER" id="PTHR47099:SF1">
    <property type="entry name" value="METHYLCOBAMIDE:COM METHYLTRANSFERASE MTBA"/>
    <property type="match status" value="1"/>
</dbReference>
<dbReference type="Gene3D" id="3.20.20.210">
    <property type="match status" value="1"/>
</dbReference>
<dbReference type="SUPFAM" id="SSF51726">
    <property type="entry name" value="UROD/MetE-like"/>
    <property type="match status" value="1"/>
</dbReference>
<dbReference type="GO" id="GO:0006779">
    <property type="term" value="P:porphyrin-containing compound biosynthetic process"/>
    <property type="evidence" value="ECO:0007669"/>
    <property type="project" value="InterPro"/>
</dbReference>
<keyword evidence="2" id="KW-0808">Transferase</keyword>
<keyword evidence="3" id="KW-1185">Reference proteome</keyword>
<name>A0A0G3EGG3_9BACT</name>
<dbReference type="Proteomes" id="UP000035268">
    <property type="component" value="Chromosome"/>
</dbReference>
<evidence type="ECO:0000313" key="3">
    <source>
        <dbReference type="Proteomes" id="UP000035268"/>
    </source>
</evidence>
<dbReference type="InterPro" id="IPR038071">
    <property type="entry name" value="UROD/MetE-like_sf"/>
</dbReference>
<dbReference type="InterPro" id="IPR052024">
    <property type="entry name" value="Methanogen_methyltrans"/>
</dbReference>
<feature type="domain" description="Uroporphyrinogen decarboxylase (URO-D)" evidence="1">
    <location>
        <begin position="214"/>
        <end position="415"/>
    </location>
</feature>